<evidence type="ECO:0000256" key="2">
    <source>
        <dbReference type="SAM" id="MobiDB-lite"/>
    </source>
</evidence>
<feature type="compositionally biased region" description="Basic and acidic residues" evidence="2">
    <location>
        <begin position="43"/>
        <end position="58"/>
    </location>
</feature>
<name>A0A507BI99_9PEZI</name>
<sequence length="779" mass="86664">MSSSTGKSVSRGQKKKREDVRALDNNDLAARGNASFQVTPPTKNDREIPRKEKNDKPPSKKKISHPKPTTPATKNSSDPSGLGPDIHYEEIDSFNTLGTQYPGCSEDQSCIDASPASQFAFAGQETLNQVSQAPGTNSWLCWSEHEGLYNGPGSNDDALEHGTSVSSSQLTMVEAEGRGHLSSKWRESIQAVVASGSDYGPVSSSTQPVINSESRPATRMAVGRTESSRLNKKQDFSQNVAIAQERDYEGCSRQHTTQINITQHQNIVPTFSTSGREWPVQYGRVEPASDVKAPSESTGSNEGQYSHRHNAKSASCSAQKVALLEGKIAELHKKVRNEQDASRAAAERAEGTLSTLRQRYHEDLLKAQQERRECDQSWKKEMADLRADHSREIERLEIVIQEQQRDQELEKQRLAQQHYQEILDLEAHIAETERLWNNDKKVDAERYEGKLTTIAARHSETMTEMATKHDLEKGAICGTYEDQLQQAREEYSRDVDRLTSYILSDNITIPDADLGIAFERISQGIIDLSCCIQQESYVVDAALDPTNFLGHGRGELRSWSWHRLFRNICWATLARGFFSYPGGLGALGKDGRGHETIYPYYELCSGQKDGVLSSLALQTCLDKETSFSKAWLLGKIRDGIRALNDPASDKTQFITLFEENIESVTRSLVDVLERASGGKLNPERVREVASISRQSGLLALDMGSQRAQIVMQCCTHEERLVWGAGFECESPPVGLETARLGLLTKPCLKRVGDGRKDFTTETMIVCGTFVHSRSGWAQM</sequence>
<evidence type="ECO:0000313" key="4">
    <source>
        <dbReference type="Proteomes" id="UP000319257"/>
    </source>
</evidence>
<accession>A0A507BI99</accession>
<evidence type="ECO:0000313" key="3">
    <source>
        <dbReference type="EMBL" id="TPX16310.1"/>
    </source>
</evidence>
<dbReference type="EMBL" id="SKBQ01000018">
    <property type="protein sequence ID" value="TPX16310.1"/>
    <property type="molecule type" value="Genomic_DNA"/>
</dbReference>
<organism evidence="3 4">
    <name type="scientific">Thyridium curvatum</name>
    <dbReference type="NCBI Taxonomy" id="1093900"/>
    <lineage>
        <taxon>Eukaryota</taxon>
        <taxon>Fungi</taxon>
        <taxon>Dikarya</taxon>
        <taxon>Ascomycota</taxon>
        <taxon>Pezizomycotina</taxon>
        <taxon>Sordariomycetes</taxon>
        <taxon>Sordariomycetidae</taxon>
        <taxon>Thyridiales</taxon>
        <taxon>Thyridiaceae</taxon>
        <taxon>Thyridium</taxon>
    </lineage>
</organism>
<feature type="compositionally biased region" description="Polar residues" evidence="2">
    <location>
        <begin position="1"/>
        <end position="11"/>
    </location>
</feature>
<feature type="region of interest" description="Disordered" evidence="2">
    <location>
        <begin position="198"/>
        <end position="233"/>
    </location>
</feature>
<feature type="region of interest" description="Disordered" evidence="2">
    <location>
        <begin position="1"/>
        <end position="87"/>
    </location>
</feature>
<protein>
    <submittedName>
        <fullName evidence="3">Uncharacterized protein</fullName>
    </submittedName>
</protein>
<dbReference type="AlphaFoldDB" id="A0A507BI99"/>
<reference evidence="3 4" key="1">
    <citation type="submission" date="2019-06" db="EMBL/GenBank/DDBJ databases">
        <title>Draft genome sequence of the filamentous fungus Phialemoniopsis curvata isolated from diesel fuel.</title>
        <authorList>
            <person name="Varaljay V.A."/>
            <person name="Lyon W.J."/>
            <person name="Crouch A.L."/>
            <person name="Drake C.E."/>
            <person name="Hollomon J.M."/>
            <person name="Nadeau L.J."/>
            <person name="Nunn H.S."/>
            <person name="Stevenson B.S."/>
            <person name="Bojanowski C.L."/>
            <person name="Crookes-Goodson W.J."/>
        </authorList>
    </citation>
    <scope>NUCLEOTIDE SEQUENCE [LARGE SCALE GENOMIC DNA]</scope>
    <source>
        <strain evidence="3 4">D216</strain>
    </source>
</reference>
<dbReference type="OrthoDB" id="5383650at2759"/>
<dbReference type="GeneID" id="41971406"/>
<dbReference type="Proteomes" id="UP000319257">
    <property type="component" value="Unassembled WGS sequence"/>
</dbReference>
<comment type="caution">
    <text evidence="3">The sequence shown here is derived from an EMBL/GenBank/DDBJ whole genome shotgun (WGS) entry which is preliminary data.</text>
</comment>
<dbReference type="InParanoid" id="A0A507BI99"/>
<dbReference type="STRING" id="1093900.A0A507BI99"/>
<gene>
    <name evidence="3" type="ORF">E0L32_003959</name>
</gene>
<keyword evidence="4" id="KW-1185">Reference proteome</keyword>
<proteinExistence type="predicted"/>
<feature type="compositionally biased region" description="Polar residues" evidence="2">
    <location>
        <begin position="295"/>
        <end position="304"/>
    </location>
</feature>
<evidence type="ECO:0000256" key="1">
    <source>
        <dbReference type="SAM" id="Coils"/>
    </source>
</evidence>
<feature type="region of interest" description="Disordered" evidence="2">
    <location>
        <begin position="288"/>
        <end position="311"/>
    </location>
</feature>
<feature type="coiled-coil region" evidence="1">
    <location>
        <begin position="386"/>
        <end position="435"/>
    </location>
</feature>
<dbReference type="RefSeq" id="XP_030998021.1">
    <property type="nucleotide sequence ID" value="XM_031138316.1"/>
</dbReference>
<keyword evidence="1" id="KW-0175">Coiled coil</keyword>
<feature type="compositionally biased region" description="Polar residues" evidence="2">
    <location>
        <begin position="202"/>
        <end position="215"/>
    </location>
</feature>